<dbReference type="RefSeq" id="WP_217645790.1">
    <property type="nucleotide sequence ID" value="NZ_FOHO01000003.1"/>
</dbReference>
<dbReference type="AlphaFoldDB" id="A0A1I0CLT4"/>
<dbReference type="CDD" id="cd06661">
    <property type="entry name" value="GGCT_like"/>
    <property type="match status" value="1"/>
</dbReference>
<dbReference type="GO" id="GO:0061928">
    <property type="term" value="F:glutathione specific gamma-glutamylcyclotransferase activity"/>
    <property type="evidence" value="ECO:0007669"/>
    <property type="project" value="UniProtKB-EC"/>
</dbReference>
<dbReference type="EC" id="4.3.2.7" evidence="1"/>
<proteinExistence type="predicted"/>
<dbReference type="GO" id="GO:0005737">
    <property type="term" value="C:cytoplasm"/>
    <property type="evidence" value="ECO:0007669"/>
    <property type="project" value="TreeGrafter"/>
</dbReference>
<evidence type="ECO:0000256" key="1">
    <source>
        <dbReference type="ARBA" id="ARBA00012344"/>
    </source>
</evidence>
<keyword evidence="4" id="KW-1185">Reference proteome</keyword>
<name>A0A1I0CLT4_9RHOB</name>
<dbReference type="Gene3D" id="3.10.490.10">
    <property type="entry name" value="Gamma-glutamyl cyclotransferase-like"/>
    <property type="match status" value="1"/>
</dbReference>
<dbReference type="InterPro" id="IPR013024">
    <property type="entry name" value="GGCT-like"/>
</dbReference>
<sequence length="244" mass="27932">MSIMNEHSTITHDTQMALTPELVRQTMRPEPDLGDEPGLTPLSDQDLDKLARRLDRECGGGHLWIFAYGSLIWKPDHEAVEQRRATAFGWHRAFTLRMNRWRGSPRQHGLMMALKRGGRCDGVIYRLPDQDRIGQLRRVVLREIRYRENVDMLRWMDLHTSAGKTRALVFWAGTPPEKTGSEETLDEVAHVLARACGPAGSCAEYLYNTVLHLRQAGINDRNLWRLQELVADQIAALRDGQVTR</sequence>
<dbReference type="Pfam" id="PF04752">
    <property type="entry name" value="ChaC"/>
    <property type="match status" value="1"/>
</dbReference>
<evidence type="ECO:0000256" key="2">
    <source>
        <dbReference type="ARBA" id="ARBA00023239"/>
    </source>
</evidence>
<keyword evidence="2" id="KW-0456">Lyase</keyword>
<dbReference type="STRING" id="364199.SAMN04489858_103358"/>
<evidence type="ECO:0000313" key="4">
    <source>
        <dbReference type="Proteomes" id="UP000199180"/>
    </source>
</evidence>
<dbReference type="SUPFAM" id="SSF110857">
    <property type="entry name" value="Gamma-glutamyl cyclotransferase-like"/>
    <property type="match status" value="1"/>
</dbReference>
<dbReference type="GO" id="GO:0006751">
    <property type="term" value="P:glutathione catabolic process"/>
    <property type="evidence" value="ECO:0007669"/>
    <property type="project" value="InterPro"/>
</dbReference>
<dbReference type="InterPro" id="IPR036568">
    <property type="entry name" value="GGCT-like_sf"/>
</dbReference>
<evidence type="ECO:0000313" key="3">
    <source>
        <dbReference type="EMBL" id="SET20168.1"/>
    </source>
</evidence>
<accession>A0A1I0CLT4</accession>
<dbReference type="PANTHER" id="PTHR12192:SF2">
    <property type="entry name" value="GLUTATHIONE-SPECIFIC GAMMA-GLUTAMYLCYCLOTRANSFERASE 2"/>
    <property type="match status" value="1"/>
</dbReference>
<organism evidence="3 4">
    <name type="scientific">Paracoccus homiensis</name>
    <dbReference type="NCBI Taxonomy" id="364199"/>
    <lineage>
        <taxon>Bacteria</taxon>
        <taxon>Pseudomonadati</taxon>
        <taxon>Pseudomonadota</taxon>
        <taxon>Alphaproteobacteria</taxon>
        <taxon>Rhodobacterales</taxon>
        <taxon>Paracoccaceae</taxon>
        <taxon>Paracoccus</taxon>
    </lineage>
</organism>
<dbReference type="InterPro" id="IPR006840">
    <property type="entry name" value="ChaC"/>
</dbReference>
<dbReference type="EMBL" id="FOHO01000003">
    <property type="protein sequence ID" value="SET20168.1"/>
    <property type="molecule type" value="Genomic_DNA"/>
</dbReference>
<dbReference type="PANTHER" id="PTHR12192">
    <property type="entry name" value="CATION TRANSPORT PROTEIN CHAC-RELATED"/>
    <property type="match status" value="1"/>
</dbReference>
<gene>
    <name evidence="3" type="ORF">SAMN04489858_103358</name>
</gene>
<reference evidence="3 4" key="1">
    <citation type="submission" date="2016-10" db="EMBL/GenBank/DDBJ databases">
        <authorList>
            <person name="de Groot N.N."/>
        </authorList>
    </citation>
    <scope>NUCLEOTIDE SEQUENCE [LARGE SCALE GENOMIC DNA]</scope>
    <source>
        <strain evidence="3 4">DSM 17862</strain>
    </source>
</reference>
<protein>
    <recommendedName>
        <fullName evidence="1">glutathione-specific gamma-glutamylcyclotransferase</fullName>
        <ecNumber evidence="1">4.3.2.7</ecNumber>
    </recommendedName>
</protein>
<dbReference type="Proteomes" id="UP000199180">
    <property type="component" value="Unassembled WGS sequence"/>
</dbReference>